<name>A0A6N6VRX0_9BACT</name>
<evidence type="ECO:0000313" key="3">
    <source>
        <dbReference type="Proteomes" id="UP000437748"/>
    </source>
</evidence>
<dbReference type="AlphaFoldDB" id="A0A6N6VRX0"/>
<organism evidence="2 3">
    <name type="scientific">Silvanigrella paludirubra</name>
    <dbReference type="NCBI Taxonomy" id="2499159"/>
    <lineage>
        <taxon>Bacteria</taxon>
        <taxon>Pseudomonadati</taxon>
        <taxon>Bdellovibrionota</taxon>
        <taxon>Oligoflexia</taxon>
        <taxon>Silvanigrellales</taxon>
        <taxon>Silvanigrellaceae</taxon>
        <taxon>Silvanigrella</taxon>
    </lineage>
</organism>
<keyword evidence="1" id="KW-0812">Transmembrane</keyword>
<reference evidence="2 3" key="1">
    <citation type="submission" date="2019-10" db="EMBL/GenBank/DDBJ databases">
        <title>New species of Slilvanegrellaceae.</title>
        <authorList>
            <person name="Pitt A."/>
            <person name="Hahn M.W."/>
        </authorList>
    </citation>
    <scope>NUCLEOTIDE SEQUENCE [LARGE SCALE GENOMIC DNA]</scope>
    <source>
        <strain evidence="2 3">SP-Ram-0.45-NSY-1</strain>
    </source>
</reference>
<sequence length="185" mass="21500">MIVQTRVYKRFLTKKKLSSFAWTYWGFALITTIGIGFLFTIVEILKTHDRNVIFYNIRTVNTENNKIDDVKNQVSLDNNSPVFVFVKENVLFGSLKNVIAPMPNNDVLVLNKNWQEDFKLKINDFKNRNKIFPAKAFGVIFDTELPYDKNIDLLQKTFDLISSQNKNTKNNIHPSIVLLDPIKLN</sequence>
<dbReference type="RefSeq" id="WP_153419942.1">
    <property type="nucleotide sequence ID" value="NZ_WFLM01000003.1"/>
</dbReference>
<evidence type="ECO:0000313" key="2">
    <source>
        <dbReference type="EMBL" id="KAB8038700.1"/>
    </source>
</evidence>
<dbReference type="OrthoDB" id="5295246at2"/>
<keyword evidence="1" id="KW-1133">Transmembrane helix</keyword>
<dbReference type="EMBL" id="WFLM01000003">
    <property type="protein sequence ID" value="KAB8038700.1"/>
    <property type="molecule type" value="Genomic_DNA"/>
</dbReference>
<keyword evidence="1" id="KW-0472">Membrane</keyword>
<accession>A0A6N6VRX0</accession>
<keyword evidence="3" id="KW-1185">Reference proteome</keyword>
<protein>
    <submittedName>
        <fullName evidence="2">Uncharacterized protein</fullName>
    </submittedName>
</protein>
<proteinExistence type="predicted"/>
<evidence type="ECO:0000256" key="1">
    <source>
        <dbReference type="SAM" id="Phobius"/>
    </source>
</evidence>
<comment type="caution">
    <text evidence="2">The sequence shown here is derived from an EMBL/GenBank/DDBJ whole genome shotgun (WGS) entry which is preliminary data.</text>
</comment>
<dbReference type="Proteomes" id="UP000437748">
    <property type="component" value="Unassembled WGS sequence"/>
</dbReference>
<gene>
    <name evidence="2" type="ORF">GCL60_07500</name>
</gene>
<feature type="transmembrane region" description="Helical" evidence="1">
    <location>
        <begin position="21"/>
        <end position="42"/>
    </location>
</feature>